<dbReference type="PANTHER" id="PTHR13887">
    <property type="entry name" value="GLUTATHIONE S-TRANSFERASE KAPPA"/>
    <property type="match status" value="1"/>
</dbReference>
<dbReference type="PANTHER" id="PTHR13887:SF55">
    <property type="entry name" value="SLR0313 PROTEIN"/>
    <property type="match status" value="1"/>
</dbReference>
<evidence type="ECO:0000313" key="5">
    <source>
        <dbReference type="Proteomes" id="UP000317691"/>
    </source>
</evidence>
<comment type="similarity">
    <text evidence="1">Belongs to the thioredoxin family. DsbA subfamily.</text>
</comment>
<reference evidence="4 5" key="1">
    <citation type="journal article" date="2019" name="Nat. Microbiol.">
        <title>Mediterranean grassland soil C-N compound turnover is dependent on rainfall and depth, and is mediated by genomically divergent microorganisms.</title>
        <authorList>
            <person name="Diamond S."/>
            <person name="Andeer P.F."/>
            <person name="Li Z."/>
            <person name="Crits-Christoph A."/>
            <person name="Burstein D."/>
            <person name="Anantharaman K."/>
            <person name="Lane K.R."/>
            <person name="Thomas B.C."/>
            <person name="Pan C."/>
            <person name="Northen T.R."/>
            <person name="Banfield J.F."/>
        </authorList>
    </citation>
    <scope>NUCLEOTIDE SEQUENCE [LARGE SCALE GENOMIC DNA]</scope>
    <source>
        <strain evidence="4">WS_9</strain>
    </source>
</reference>
<dbReference type="AlphaFoldDB" id="A0A538TMR9"/>
<dbReference type="InterPro" id="IPR013766">
    <property type="entry name" value="Thioredoxin_domain"/>
</dbReference>
<dbReference type="EMBL" id="VBOZ01000016">
    <property type="protein sequence ID" value="TMQ64913.1"/>
    <property type="molecule type" value="Genomic_DNA"/>
</dbReference>
<dbReference type="SUPFAM" id="SSF52833">
    <property type="entry name" value="Thioredoxin-like"/>
    <property type="match status" value="1"/>
</dbReference>
<dbReference type="InterPro" id="IPR012336">
    <property type="entry name" value="Thioredoxin-like_fold"/>
</dbReference>
<feature type="domain" description="Thioredoxin" evidence="3">
    <location>
        <begin position="1"/>
        <end position="180"/>
    </location>
</feature>
<organism evidence="4 5">
    <name type="scientific">Eiseniibacteriota bacterium</name>
    <dbReference type="NCBI Taxonomy" id="2212470"/>
    <lineage>
        <taxon>Bacteria</taxon>
        <taxon>Candidatus Eiseniibacteriota</taxon>
    </lineage>
</organism>
<evidence type="ECO:0000256" key="2">
    <source>
        <dbReference type="SAM" id="MobiDB-lite"/>
    </source>
</evidence>
<dbReference type="InterPro" id="IPR036249">
    <property type="entry name" value="Thioredoxin-like_sf"/>
</dbReference>
<sequence length="184" mass="19899">MKSGHHGPTLVLPVGDRDHAQGSASAPVTLVEYGDYECPYCGQAYPIVKAVQKTLGPRVRFVFRNFPLSEMHPNASNAAEAAEAAGAQGKFWEMHDTLFEHQSALLTRDLVAYAAGLGLDADRIAGELKSHKHAARVKEDFMSGVKSGVNGTPTFFINGERHDGPWYHQDLVAAIEAAIEATVE</sequence>
<protein>
    <submittedName>
        <fullName evidence="4">Disulfide bond formation protein DsbA</fullName>
    </submittedName>
</protein>
<accession>A0A538TMR9</accession>
<dbReference type="PROSITE" id="PS51352">
    <property type="entry name" value="THIOREDOXIN_2"/>
    <property type="match status" value="1"/>
</dbReference>
<comment type="caution">
    <text evidence="4">The sequence shown here is derived from an EMBL/GenBank/DDBJ whole genome shotgun (WGS) entry which is preliminary data.</text>
</comment>
<evidence type="ECO:0000256" key="1">
    <source>
        <dbReference type="ARBA" id="ARBA00005791"/>
    </source>
</evidence>
<gene>
    <name evidence="4" type="ORF">E6K79_06090</name>
</gene>
<feature type="region of interest" description="Disordered" evidence="2">
    <location>
        <begin position="1"/>
        <end position="22"/>
    </location>
</feature>
<evidence type="ECO:0000259" key="3">
    <source>
        <dbReference type="PROSITE" id="PS51352"/>
    </source>
</evidence>
<name>A0A538TMR9_UNCEI</name>
<dbReference type="Proteomes" id="UP000317691">
    <property type="component" value="Unassembled WGS sequence"/>
</dbReference>
<dbReference type="Gene3D" id="3.40.30.10">
    <property type="entry name" value="Glutaredoxin"/>
    <property type="match status" value="1"/>
</dbReference>
<evidence type="ECO:0000313" key="4">
    <source>
        <dbReference type="EMBL" id="TMQ64913.1"/>
    </source>
</evidence>
<dbReference type="Pfam" id="PF13462">
    <property type="entry name" value="Thioredoxin_4"/>
    <property type="match status" value="1"/>
</dbReference>
<proteinExistence type="inferred from homology"/>